<dbReference type="Pfam" id="PF01547">
    <property type="entry name" value="SBP_bac_1"/>
    <property type="match status" value="1"/>
</dbReference>
<organism evidence="11">
    <name type="scientific">uncultured microorganism</name>
    <dbReference type="NCBI Taxonomy" id="358574"/>
    <lineage>
        <taxon>unclassified sequences</taxon>
        <taxon>environmental samples</taxon>
    </lineage>
</organism>
<sequence>MKSVRAVVTVVLALSTILIWLPPIAAQDNPVVIRMWHIATETDPFHPALRDAIAEFNATHTHIQIQAEAIPNEVFQQRLDEAIAAGQAPDVFQTWGGGRLQAYVDAGVARAIPELSGDMEKRFVSTALEFSTFNGQHYAIPANLAGVFLWYNPTLFEQHQVALPTTWEQLIGACHAFRQKGIVPIALGNRDKWPGGFWFAYLVMRIGGSQALADTLNQTNGASFSDPAFVEAGARIQEAVTAGCFGDGYNQIDFGSAQQLLGSGQAAMQLQGDWNLPALRRDYPGVAIDVLPFPSVAGGKGSTVDMLSGTGQAFAIASAAPPETSAALIELLSTPSFGGRVLAAGFIPALTGYVTGDPLDQKLISMVAGAPTLQLYFDQLLPPALADAHLTSTYQLFDLTLTPVQAANMVALGALQGLEGATLRDLAARQGMLIGAAVIIDPLRNDSRYSATLSREFNMLTPEMALKWDAIHPAQDTYAFDDADYIVNFAATHGMAVRGHTLVWHNQLPAWLHQNFTRDQLLAILRDHIFTVVGRYQGRIRYWDVVNEAIADDGSLRDNIWLRVIGPEYIDYAFQWAHQTDPNALLFYNDFDSEGMGAKSDAVYKLVSGLVQRGVPIHGVGLQMHISVGEPPVVADVEANMDRLQNLGLQAQITEMDVQIQDGVGSDADRLGTQALLYGEIARVCVTHPACTALVTWGFTDLHTWIPGYTGHADAPLLFDASYQPKLAYYAVLNVLFGTTGAAAR</sequence>
<dbReference type="EC" id="3.2.1.8" evidence="3"/>
<reference evidence="11" key="1">
    <citation type="journal article" date="2021" name="AMB Express">
        <title>Characterization of efficient xylanases from industrial-scale pulp and paper wastewater treatment microbiota.</title>
        <authorList>
            <person name="Wang J."/>
            <person name="Liang J."/>
            <person name="Li Y."/>
            <person name="Tian L."/>
            <person name="Wei Y."/>
        </authorList>
    </citation>
    <scope>NUCLEOTIDE SEQUENCE</scope>
</reference>
<evidence type="ECO:0000259" key="10">
    <source>
        <dbReference type="PROSITE" id="PS51760"/>
    </source>
</evidence>
<feature type="domain" description="GH10" evidence="10">
    <location>
        <begin position="417"/>
        <end position="735"/>
    </location>
</feature>
<evidence type="ECO:0000256" key="4">
    <source>
        <dbReference type="ARBA" id="ARBA00022651"/>
    </source>
</evidence>
<keyword evidence="4 11" id="KW-0858">Xylan degradation</keyword>
<evidence type="ECO:0000256" key="5">
    <source>
        <dbReference type="ARBA" id="ARBA00022729"/>
    </source>
</evidence>
<dbReference type="SMART" id="SM00633">
    <property type="entry name" value="Glyco_10"/>
    <property type="match status" value="1"/>
</dbReference>
<evidence type="ECO:0000256" key="3">
    <source>
        <dbReference type="ARBA" id="ARBA00012590"/>
    </source>
</evidence>
<name>A0A7U1BNH7_9ZZZZ</name>
<dbReference type="Gene3D" id="3.40.190.10">
    <property type="entry name" value="Periplasmic binding protein-like II"/>
    <property type="match status" value="2"/>
</dbReference>
<comment type="similarity">
    <text evidence="2">Belongs to the glycosyl hydrolase 10 (cellulase F) family.</text>
</comment>
<dbReference type="SUPFAM" id="SSF51445">
    <property type="entry name" value="(Trans)glycosidases"/>
    <property type="match status" value="1"/>
</dbReference>
<comment type="catalytic activity">
    <reaction evidence="1">
        <text>Endohydrolysis of (1-&gt;4)-beta-D-xylosidic linkages in xylans.</text>
        <dbReference type="EC" id="3.2.1.8"/>
    </reaction>
</comment>
<dbReference type="InterPro" id="IPR044846">
    <property type="entry name" value="GH10"/>
</dbReference>
<dbReference type="SUPFAM" id="SSF53850">
    <property type="entry name" value="Periplasmic binding protein-like II"/>
    <property type="match status" value="1"/>
</dbReference>
<keyword evidence="5" id="KW-0732">Signal</keyword>
<evidence type="ECO:0000313" key="11">
    <source>
        <dbReference type="EMBL" id="QQZ02689.1"/>
    </source>
</evidence>
<protein>
    <recommendedName>
        <fullName evidence="3">endo-1,4-beta-xylanase</fullName>
        <ecNumber evidence="3">3.2.1.8</ecNumber>
    </recommendedName>
</protein>
<evidence type="ECO:0000256" key="9">
    <source>
        <dbReference type="ARBA" id="ARBA00023326"/>
    </source>
</evidence>
<evidence type="ECO:0000256" key="6">
    <source>
        <dbReference type="ARBA" id="ARBA00022801"/>
    </source>
</evidence>
<evidence type="ECO:0000256" key="7">
    <source>
        <dbReference type="ARBA" id="ARBA00023277"/>
    </source>
</evidence>
<evidence type="ECO:0000256" key="8">
    <source>
        <dbReference type="ARBA" id="ARBA00023295"/>
    </source>
</evidence>
<dbReference type="AlphaFoldDB" id="A0A7U1BNH7"/>
<keyword evidence="7" id="KW-0119">Carbohydrate metabolism</keyword>
<accession>A0A7U1BNH7</accession>
<dbReference type="Gene3D" id="3.20.20.80">
    <property type="entry name" value="Glycosidases"/>
    <property type="match status" value="1"/>
</dbReference>
<dbReference type="EMBL" id="MW124431">
    <property type="protein sequence ID" value="QQZ02689.1"/>
    <property type="molecule type" value="Genomic_DNA"/>
</dbReference>
<dbReference type="Pfam" id="PF00331">
    <property type="entry name" value="Glyco_hydro_10"/>
    <property type="match status" value="1"/>
</dbReference>
<keyword evidence="8 11" id="KW-0326">Glycosidase</keyword>
<dbReference type="GO" id="GO:0045493">
    <property type="term" value="P:xylan catabolic process"/>
    <property type="evidence" value="ECO:0007669"/>
    <property type="project" value="UniProtKB-KW"/>
</dbReference>
<dbReference type="InterPro" id="IPR017853">
    <property type="entry name" value="GH"/>
</dbReference>
<dbReference type="PRINTS" id="PR00134">
    <property type="entry name" value="GLHYDRLASE10"/>
</dbReference>
<keyword evidence="6 11" id="KW-0378">Hydrolase</keyword>
<keyword evidence="9" id="KW-0624">Polysaccharide degradation</keyword>
<dbReference type="PANTHER" id="PTHR31490">
    <property type="entry name" value="GLYCOSYL HYDROLASE"/>
    <property type="match status" value="1"/>
</dbReference>
<evidence type="ECO:0000256" key="2">
    <source>
        <dbReference type="ARBA" id="ARBA00007495"/>
    </source>
</evidence>
<proteinExistence type="inferred from homology"/>
<dbReference type="GO" id="GO:0031176">
    <property type="term" value="F:endo-1,4-beta-xylanase activity"/>
    <property type="evidence" value="ECO:0007669"/>
    <property type="project" value="UniProtKB-EC"/>
</dbReference>
<dbReference type="InterPro" id="IPR006059">
    <property type="entry name" value="SBP"/>
</dbReference>
<dbReference type="InterPro" id="IPR001000">
    <property type="entry name" value="GH10_dom"/>
</dbReference>
<dbReference type="PROSITE" id="PS51760">
    <property type="entry name" value="GH10_2"/>
    <property type="match status" value="1"/>
</dbReference>
<evidence type="ECO:0000256" key="1">
    <source>
        <dbReference type="ARBA" id="ARBA00000681"/>
    </source>
</evidence>
<dbReference type="PANTHER" id="PTHR31490:SF88">
    <property type="entry name" value="BETA-XYLANASE"/>
    <property type="match status" value="1"/>
</dbReference>